<dbReference type="PANTHER" id="PTHR15065:SF4">
    <property type="entry name" value="LD18634P"/>
    <property type="match status" value="1"/>
</dbReference>
<dbReference type="Gene3D" id="3.30.160.60">
    <property type="entry name" value="Classic Zinc Finger"/>
    <property type="match status" value="2"/>
</dbReference>
<evidence type="ECO:0000256" key="7">
    <source>
        <dbReference type="ARBA" id="ARBA00023125"/>
    </source>
</evidence>
<dbReference type="PROSITE" id="PS50157">
    <property type="entry name" value="ZINC_FINGER_C2H2_2"/>
    <property type="match status" value="2"/>
</dbReference>
<evidence type="ECO:0000256" key="3">
    <source>
        <dbReference type="ARBA" id="ARBA00022737"/>
    </source>
</evidence>
<feature type="region of interest" description="Disordered" evidence="11">
    <location>
        <begin position="522"/>
        <end position="578"/>
    </location>
</feature>
<sequence>MIFRHRFECRRLSHVPFLPNLPYQLHTCRGAVPSERTPNQRTIRERAANQRRPALLYSGQVPQTPEGRPTIRHSQLVTVRGAGWTHSPALLTPFPLILLTRCEALGQTPPHYSTSRLAVFICDLNCDNAERLPGEEERRGNEPWRDVTLPVEQEEPVDFSLRSRRDSDSSDTRARDDLQQVRGEVEGVKEVVHGRGAEKGCRLLVRTPDSGFSSPSDGDFYRRSVCHTPSVRLPAKIYPDAITPSDVEQTAPLALIKKRPALDEPDQGLHVTTLHDPPDASHFQPFHLTIPRVDDPRYLMPPQTSPYHLLSPTLYWPHGSSPLRSPIPFTSPLGRSPYDLSHSAVSLQSPQEGLNLTTRPPGSPRLVTPIKVPPKSPIGGAVTPQKRKSPTTSITPSEKKLKTSKKTKAARRLNFDEDKTSPVSGTIIRELAEGEEPLVVRKGDIDPAYNVVEITEEAKAEIAKIDNKIGDYVCRLCKEMYDDAFGLAQHRCSRIIHVEYRCPECDKVFNCPANLASHRRWHKPKTSVGTNSTAGTSTASTSTSTISETEVSPGKSYTENNNNTSSTTNNNLMKGPPALVPLPQFMAMEREEMMSEEQFECELCFKKFKRQSYLKKHLATHRGEGGEGDGAGPSHAPQPPPLTPLLSPHFPAEVLPCHLCAAAFYTAAALELHLETAHLPNLDATSPTQLHVPRPQVSSRGHIPIQASPSTPSHLLHRPHQISAPT</sequence>
<feature type="compositionally biased region" description="Polar residues" evidence="11">
    <location>
        <begin position="349"/>
        <end position="360"/>
    </location>
</feature>
<feature type="compositionally biased region" description="Basic and acidic residues" evidence="11">
    <location>
        <begin position="133"/>
        <end position="145"/>
    </location>
</feature>
<evidence type="ECO:0000256" key="11">
    <source>
        <dbReference type="SAM" id="MobiDB-lite"/>
    </source>
</evidence>
<dbReference type="InterPro" id="IPR013087">
    <property type="entry name" value="Znf_C2H2_type"/>
</dbReference>
<evidence type="ECO:0000256" key="1">
    <source>
        <dbReference type="ARBA" id="ARBA00004123"/>
    </source>
</evidence>
<dbReference type="FunFam" id="3.30.160.60:FF:000488">
    <property type="entry name" value="Insulinoma-associated protein 2"/>
    <property type="match status" value="1"/>
</dbReference>
<feature type="compositionally biased region" description="Low complexity" evidence="11">
    <location>
        <begin position="526"/>
        <end position="552"/>
    </location>
</feature>
<dbReference type="InterPro" id="IPR036236">
    <property type="entry name" value="Znf_C2H2_sf"/>
</dbReference>
<dbReference type="SMART" id="SM00355">
    <property type="entry name" value="ZnF_C2H2"/>
    <property type="match status" value="4"/>
</dbReference>
<dbReference type="GO" id="GO:0030182">
    <property type="term" value="P:neuron differentiation"/>
    <property type="evidence" value="ECO:0007669"/>
    <property type="project" value="TreeGrafter"/>
</dbReference>
<dbReference type="GO" id="GO:0010564">
    <property type="term" value="P:regulation of cell cycle process"/>
    <property type="evidence" value="ECO:0007669"/>
    <property type="project" value="TreeGrafter"/>
</dbReference>
<gene>
    <name evidence="13" type="primary">insm1a</name>
    <name evidence="13" type="ORF">E2C01_016983</name>
</gene>
<dbReference type="GO" id="GO:0008270">
    <property type="term" value="F:zinc ion binding"/>
    <property type="evidence" value="ECO:0007669"/>
    <property type="project" value="UniProtKB-KW"/>
</dbReference>
<keyword evidence="14" id="KW-1185">Reference proteome</keyword>
<keyword evidence="2" id="KW-0479">Metal-binding</keyword>
<evidence type="ECO:0000256" key="4">
    <source>
        <dbReference type="ARBA" id="ARBA00022771"/>
    </source>
</evidence>
<comment type="subcellular location">
    <subcellularLocation>
        <location evidence="1">Nucleus</location>
    </subcellularLocation>
</comment>
<dbReference type="SUPFAM" id="SSF57667">
    <property type="entry name" value="beta-beta-alpha zinc fingers"/>
    <property type="match status" value="2"/>
</dbReference>
<evidence type="ECO:0000256" key="6">
    <source>
        <dbReference type="ARBA" id="ARBA00023015"/>
    </source>
</evidence>
<keyword evidence="8" id="KW-0804">Transcription</keyword>
<evidence type="ECO:0000313" key="13">
    <source>
        <dbReference type="EMBL" id="MPC23915.1"/>
    </source>
</evidence>
<feature type="region of interest" description="Disordered" evidence="11">
    <location>
        <begin position="619"/>
        <end position="642"/>
    </location>
</feature>
<keyword evidence="5" id="KW-0862">Zinc</keyword>
<dbReference type="InterPro" id="IPR042972">
    <property type="entry name" value="INSM1/2"/>
</dbReference>
<feature type="domain" description="C2H2-type" evidence="12">
    <location>
        <begin position="599"/>
        <end position="626"/>
    </location>
</feature>
<reference evidence="13 14" key="1">
    <citation type="submission" date="2019-05" db="EMBL/GenBank/DDBJ databases">
        <title>Another draft genome of Portunus trituberculatus and its Hox gene families provides insights of decapod evolution.</title>
        <authorList>
            <person name="Jeong J.-H."/>
            <person name="Song I."/>
            <person name="Kim S."/>
            <person name="Choi T."/>
            <person name="Kim D."/>
            <person name="Ryu S."/>
            <person name="Kim W."/>
        </authorList>
    </citation>
    <scope>NUCLEOTIDE SEQUENCE [LARGE SCALE GENOMIC DNA]</scope>
    <source>
        <tissue evidence="13">Muscle</tissue>
    </source>
</reference>
<accession>A0A5B7DRQ1</accession>
<proteinExistence type="predicted"/>
<evidence type="ECO:0000313" key="14">
    <source>
        <dbReference type="Proteomes" id="UP000324222"/>
    </source>
</evidence>
<evidence type="ECO:0000256" key="2">
    <source>
        <dbReference type="ARBA" id="ARBA00022723"/>
    </source>
</evidence>
<feature type="compositionally biased region" description="Low complexity" evidence="11">
    <location>
        <begin position="560"/>
        <end position="571"/>
    </location>
</feature>
<dbReference type="GO" id="GO:0000978">
    <property type="term" value="F:RNA polymerase II cis-regulatory region sequence-specific DNA binding"/>
    <property type="evidence" value="ECO:0007669"/>
    <property type="project" value="TreeGrafter"/>
</dbReference>
<feature type="domain" description="C2H2-type" evidence="12">
    <location>
        <begin position="500"/>
        <end position="527"/>
    </location>
</feature>
<dbReference type="AlphaFoldDB" id="A0A5B7DRQ1"/>
<feature type="region of interest" description="Disordered" evidence="11">
    <location>
        <begin position="133"/>
        <end position="182"/>
    </location>
</feature>
<evidence type="ECO:0000259" key="12">
    <source>
        <dbReference type="PROSITE" id="PS50157"/>
    </source>
</evidence>
<name>A0A5B7DRQ1_PORTR</name>
<evidence type="ECO:0000256" key="5">
    <source>
        <dbReference type="ARBA" id="ARBA00022833"/>
    </source>
</evidence>
<dbReference type="EMBL" id="VSRR010001266">
    <property type="protein sequence ID" value="MPC23915.1"/>
    <property type="molecule type" value="Genomic_DNA"/>
</dbReference>
<evidence type="ECO:0000256" key="10">
    <source>
        <dbReference type="PROSITE-ProRule" id="PRU00042"/>
    </source>
</evidence>
<dbReference type="Pfam" id="PF00096">
    <property type="entry name" value="zf-C2H2"/>
    <property type="match status" value="2"/>
</dbReference>
<comment type="caution">
    <text evidence="13">The sequence shown here is derived from an EMBL/GenBank/DDBJ whole genome shotgun (WGS) entry which is preliminary data.</text>
</comment>
<keyword evidence="4 10" id="KW-0863">Zinc-finger</keyword>
<organism evidence="13 14">
    <name type="scientific">Portunus trituberculatus</name>
    <name type="common">Swimming crab</name>
    <name type="synonym">Neptunus trituberculatus</name>
    <dbReference type="NCBI Taxonomy" id="210409"/>
    <lineage>
        <taxon>Eukaryota</taxon>
        <taxon>Metazoa</taxon>
        <taxon>Ecdysozoa</taxon>
        <taxon>Arthropoda</taxon>
        <taxon>Crustacea</taxon>
        <taxon>Multicrustacea</taxon>
        <taxon>Malacostraca</taxon>
        <taxon>Eumalacostraca</taxon>
        <taxon>Eucarida</taxon>
        <taxon>Decapoda</taxon>
        <taxon>Pleocyemata</taxon>
        <taxon>Brachyura</taxon>
        <taxon>Eubrachyura</taxon>
        <taxon>Portunoidea</taxon>
        <taxon>Portunidae</taxon>
        <taxon>Portuninae</taxon>
        <taxon>Portunus</taxon>
    </lineage>
</organism>
<evidence type="ECO:0000256" key="8">
    <source>
        <dbReference type="ARBA" id="ARBA00023163"/>
    </source>
</evidence>
<feature type="region of interest" description="Disordered" evidence="11">
    <location>
        <begin position="32"/>
        <end position="69"/>
    </location>
</feature>
<keyword evidence="9" id="KW-0539">Nucleus</keyword>
<dbReference type="GO" id="GO:0001227">
    <property type="term" value="F:DNA-binding transcription repressor activity, RNA polymerase II-specific"/>
    <property type="evidence" value="ECO:0007669"/>
    <property type="project" value="TreeGrafter"/>
</dbReference>
<keyword evidence="3" id="KW-0677">Repeat</keyword>
<dbReference type="GO" id="GO:0005634">
    <property type="term" value="C:nucleus"/>
    <property type="evidence" value="ECO:0007669"/>
    <property type="project" value="UniProtKB-SubCell"/>
</dbReference>
<feature type="compositionally biased region" description="Basic and acidic residues" evidence="11">
    <location>
        <begin position="161"/>
        <end position="182"/>
    </location>
</feature>
<keyword evidence="6" id="KW-0805">Transcription regulation</keyword>
<evidence type="ECO:0000256" key="9">
    <source>
        <dbReference type="ARBA" id="ARBA00023242"/>
    </source>
</evidence>
<feature type="region of interest" description="Disordered" evidence="11">
    <location>
        <begin position="685"/>
        <end position="726"/>
    </location>
</feature>
<feature type="region of interest" description="Disordered" evidence="11">
    <location>
        <begin position="349"/>
        <end position="409"/>
    </location>
</feature>
<dbReference type="PANTHER" id="PTHR15065">
    <property type="entry name" value="INSULINOMA-ASSOCIATED 1"/>
    <property type="match status" value="1"/>
</dbReference>
<protein>
    <submittedName>
        <fullName evidence="13">Insulinoma-associated protein 1a</fullName>
    </submittedName>
</protein>
<keyword evidence="7" id="KW-0238">DNA-binding</keyword>
<dbReference type="Proteomes" id="UP000324222">
    <property type="component" value="Unassembled WGS sequence"/>
</dbReference>
<dbReference type="PROSITE" id="PS00028">
    <property type="entry name" value="ZINC_FINGER_C2H2_1"/>
    <property type="match status" value="3"/>
</dbReference>
<dbReference type="GO" id="GO:0017053">
    <property type="term" value="C:transcription repressor complex"/>
    <property type="evidence" value="ECO:0007669"/>
    <property type="project" value="TreeGrafter"/>
</dbReference>
<dbReference type="OrthoDB" id="8953942at2759"/>